<dbReference type="EMBL" id="JACRSY010000018">
    <property type="protein sequence ID" value="MBC8580257.1"/>
    <property type="molecule type" value="Genomic_DNA"/>
</dbReference>
<keyword evidence="4 10" id="KW-0597">Phosphoprotein</keyword>
<dbReference type="FunFam" id="3.40.50.2300:FF:000021">
    <property type="entry name" value="Two-component system response regulator KdpE"/>
    <property type="match status" value="1"/>
</dbReference>
<dbReference type="AlphaFoldDB" id="A0A926EKZ7"/>
<evidence type="ECO:0000259" key="13">
    <source>
        <dbReference type="PROSITE" id="PS51755"/>
    </source>
</evidence>
<dbReference type="InterPro" id="IPR001789">
    <property type="entry name" value="Sig_transdc_resp-reg_receiver"/>
</dbReference>
<dbReference type="Proteomes" id="UP000655830">
    <property type="component" value="Unassembled WGS sequence"/>
</dbReference>
<protein>
    <recommendedName>
        <fullName evidence="2">Stage 0 sporulation protein A homolog</fullName>
    </recommendedName>
</protein>
<evidence type="ECO:0000256" key="9">
    <source>
        <dbReference type="ARBA" id="ARBA00024867"/>
    </source>
</evidence>
<evidence type="ECO:0000256" key="4">
    <source>
        <dbReference type="ARBA" id="ARBA00022553"/>
    </source>
</evidence>
<evidence type="ECO:0000256" key="7">
    <source>
        <dbReference type="ARBA" id="ARBA00023125"/>
    </source>
</evidence>
<evidence type="ECO:0000259" key="12">
    <source>
        <dbReference type="PROSITE" id="PS50110"/>
    </source>
</evidence>
<dbReference type="InterPro" id="IPR001867">
    <property type="entry name" value="OmpR/PhoB-type_DNA-bd"/>
</dbReference>
<keyword evidence="3" id="KW-0963">Cytoplasm</keyword>
<feature type="modified residue" description="4-aspartylphosphate" evidence="10">
    <location>
        <position position="55"/>
    </location>
</feature>
<feature type="domain" description="Response regulatory" evidence="12">
    <location>
        <begin position="6"/>
        <end position="119"/>
    </location>
</feature>
<dbReference type="Gene3D" id="3.40.50.2300">
    <property type="match status" value="1"/>
</dbReference>
<dbReference type="InterPro" id="IPR011006">
    <property type="entry name" value="CheY-like_superfamily"/>
</dbReference>
<dbReference type="GO" id="GO:0005829">
    <property type="term" value="C:cytosol"/>
    <property type="evidence" value="ECO:0007669"/>
    <property type="project" value="TreeGrafter"/>
</dbReference>
<evidence type="ECO:0000313" key="14">
    <source>
        <dbReference type="EMBL" id="MBC8580257.1"/>
    </source>
</evidence>
<dbReference type="Gene3D" id="1.10.10.10">
    <property type="entry name" value="Winged helix-like DNA-binding domain superfamily/Winged helix DNA-binding domain"/>
    <property type="match status" value="1"/>
</dbReference>
<keyword evidence="5" id="KW-0902">Two-component regulatory system</keyword>
<evidence type="ECO:0000256" key="11">
    <source>
        <dbReference type="PROSITE-ProRule" id="PRU01091"/>
    </source>
</evidence>
<keyword evidence="8" id="KW-0804">Transcription</keyword>
<gene>
    <name evidence="14" type="ORF">H8718_12045</name>
</gene>
<keyword evidence="15" id="KW-1185">Reference proteome</keyword>
<feature type="domain" description="OmpR/PhoB-type" evidence="13">
    <location>
        <begin position="130"/>
        <end position="231"/>
    </location>
</feature>
<evidence type="ECO:0000256" key="8">
    <source>
        <dbReference type="ARBA" id="ARBA00023163"/>
    </source>
</evidence>
<dbReference type="GO" id="GO:0000156">
    <property type="term" value="F:phosphorelay response regulator activity"/>
    <property type="evidence" value="ECO:0007669"/>
    <property type="project" value="TreeGrafter"/>
</dbReference>
<dbReference type="GO" id="GO:0000987">
    <property type="term" value="F:cis-regulatory region sequence-specific DNA binding"/>
    <property type="evidence" value="ECO:0007669"/>
    <property type="project" value="UniProtKB-ARBA"/>
</dbReference>
<keyword evidence="6" id="KW-0805">Transcription regulation</keyword>
<sequence length="235" mass="26916">MTYKLSVLVIEDEKNICNFIETTLQTQNYKVFKSYSASEGLSLITSQCPDLILLDLGLPDLDGIEVIRQIRTWSNTPIIVISARNVEKEKVKALDLGADDYITKPFGTAELLARLRTALRHSQTTHLSSSTIHTFRNNELKMDFNRRLIMIKDEEIHLTQVEYKIVSLLAKNAGKVMTYDAIITNIWGPYADTNNRILRVNMANIRRKMETNPAEPKYIFTEIGIGYRMIEEDPC</sequence>
<evidence type="ECO:0000256" key="10">
    <source>
        <dbReference type="PROSITE-ProRule" id="PRU00169"/>
    </source>
</evidence>
<dbReference type="RefSeq" id="WP_177668624.1">
    <property type="nucleotide sequence ID" value="NZ_JACRSY010000018.1"/>
</dbReference>
<dbReference type="GO" id="GO:0042802">
    <property type="term" value="F:identical protein binding"/>
    <property type="evidence" value="ECO:0007669"/>
    <property type="project" value="UniProtKB-ARBA"/>
</dbReference>
<feature type="DNA-binding region" description="OmpR/PhoB-type" evidence="11">
    <location>
        <begin position="130"/>
        <end position="231"/>
    </location>
</feature>
<comment type="function">
    <text evidence="9">May play the central regulatory role in sporulation. It may be an element of the effector pathway responsible for the activation of sporulation genes in response to nutritional stress. Spo0A may act in concert with spo0H (a sigma factor) to control the expression of some genes that are critical to the sporulation process.</text>
</comment>
<dbReference type="GO" id="GO:0045893">
    <property type="term" value="P:positive regulation of DNA-templated transcription"/>
    <property type="evidence" value="ECO:0007669"/>
    <property type="project" value="UniProtKB-ARBA"/>
</dbReference>
<comment type="caution">
    <text evidence="14">The sequence shown here is derived from an EMBL/GenBank/DDBJ whole genome shotgun (WGS) entry which is preliminary data.</text>
</comment>
<comment type="subcellular location">
    <subcellularLocation>
        <location evidence="1">Cytoplasm</location>
    </subcellularLocation>
</comment>
<dbReference type="PANTHER" id="PTHR48111:SF50">
    <property type="entry name" value="KDP OPERON TRANSCRIPTIONAL REGULATORY PROTEIN KDPE"/>
    <property type="match status" value="1"/>
</dbReference>
<evidence type="ECO:0000256" key="3">
    <source>
        <dbReference type="ARBA" id="ARBA00022490"/>
    </source>
</evidence>
<evidence type="ECO:0000313" key="15">
    <source>
        <dbReference type="Proteomes" id="UP000655830"/>
    </source>
</evidence>
<dbReference type="Pfam" id="PF00486">
    <property type="entry name" value="Trans_reg_C"/>
    <property type="match status" value="1"/>
</dbReference>
<evidence type="ECO:0000256" key="5">
    <source>
        <dbReference type="ARBA" id="ARBA00023012"/>
    </source>
</evidence>
<dbReference type="SMART" id="SM00862">
    <property type="entry name" value="Trans_reg_C"/>
    <property type="match status" value="1"/>
</dbReference>
<evidence type="ECO:0000256" key="6">
    <source>
        <dbReference type="ARBA" id="ARBA00023015"/>
    </source>
</evidence>
<dbReference type="PROSITE" id="PS50110">
    <property type="entry name" value="RESPONSE_REGULATORY"/>
    <property type="match status" value="1"/>
</dbReference>
<dbReference type="CDD" id="cd00383">
    <property type="entry name" value="trans_reg_C"/>
    <property type="match status" value="1"/>
</dbReference>
<dbReference type="SMART" id="SM00448">
    <property type="entry name" value="REC"/>
    <property type="match status" value="1"/>
</dbReference>
<keyword evidence="7 11" id="KW-0238">DNA-binding</keyword>
<organism evidence="14 15">
    <name type="scientific">Zhenhengia yiwuensis</name>
    <dbReference type="NCBI Taxonomy" id="2763666"/>
    <lineage>
        <taxon>Bacteria</taxon>
        <taxon>Bacillati</taxon>
        <taxon>Bacillota</taxon>
        <taxon>Clostridia</taxon>
        <taxon>Lachnospirales</taxon>
        <taxon>Lachnospiraceae</taxon>
        <taxon>Zhenhengia</taxon>
    </lineage>
</organism>
<dbReference type="PANTHER" id="PTHR48111">
    <property type="entry name" value="REGULATOR OF RPOS"/>
    <property type="match status" value="1"/>
</dbReference>
<proteinExistence type="predicted"/>
<dbReference type="SUPFAM" id="SSF52172">
    <property type="entry name" value="CheY-like"/>
    <property type="match status" value="1"/>
</dbReference>
<name>A0A926EKZ7_9FIRM</name>
<dbReference type="Gene3D" id="6.10.250.690">
    <property type="match status" value="1"/>
</dbReference>
<accession>A0A926EKZ7</accession>
<dbReference type="Pfam" id="PF00072">
    <property type="entry name" value="Response_reg"/>
    <property type="match status" value="1"/>
</dbReference>
<dbReference type="GO" id="GO:0032993">
    <property type="term" value="C:protein-DNA complex"/>
    <property type="evidence" value="ECO:0007669"/>
    <property type="project" value="TreeGrafter"/>
</dbReference>
<dbReference type="InterPro" id="IPR039420">
    <property type="entry name" value="WalR-like"/>
</dbReference>
<reference evidence="14" key="1">
    <citation type="submission" date="2020-08" db="EMBL/GenBank/DDBJ databases">
        <title>Genome public.</title>
        <authorList>
            <person name="Liu C."/>
            <person name="Sun Q."/>
        </authorList>
    </citation>
    <scope>NUCLEOTIDE SEQUENCE</scope>
    <source>
        <strain evidence="14">NSJ-12</strain>
    </source>
</reference>
<evidence type="ECO:0000256" key="2">
    <source>
        <dbReference type="ARBA" id="ARBA00018672"/>
    </source>
</evidence>
<dbReference type="InterPro" id="IPR036388">
    <property type="entry name" value="WH-like_DNA-bd_sf"/>
</dbReference>
<evidence type="ECO:0000256" key="1">
    <source>
        <dbReference type="ARBA" id="ARBA00004496"/>
    </source>
</evidence>
<dbReference type="PROSITE" id="PS51755">
    <property type="entry name" value="OMPR_PHOB"/>
    <property type="match status" value="1"/>
</dbReference>